<proteinExistence type="predicted"/>
<feature type="compositionally biased region" description="Polar residues" evidence="1">
    <location>
        <begin position="58"/>
        <end position="76"/>
    </location>
</feature>
<sequence>MSQASSLPVPLRTYNTNHPYESPDRPSFPSTSRNGDGQTNDSAAALAEIADQTRIPAETNTDTTSIGTQEASRADPTTTAEITQACNSSCVESCFKRTDVYDSEIVVIGVLGTVGVAACCCAAGCDNA</sequence>
<evidence type="ECO:0000313" key="2">
    <source>
        <dbReference type="EMBL" id="WWC91726.1"/>
    </source>
</evidence>
<accession>A0AAX4K1W5</accession>
<name>A0AAX4K1W5_9TREE</name>
<keyword evidence="3" id="KW-1185">Reference proteome</keyword>
<feature type="region of interest" description="Disordered" evidence="1">
    <location>
        <begin position="1"/>
        <end position="76"/>
    </location>
</feature>
<dbReference type="Proteomes" id="UP001355207">
    <property type="component" value="Chromosome 9"/>
</dbReference>
<dbReference type="GeneID" id="91097342"/>
<dbReference type="RefSeq" id="XP_066078488.1">
    <property type="nucleotide sequence ID" value="XM_066222391.1"/>
</dbReference>
<dbReference type="AlphaFoldDB" id="A0AAX4K1W5"/>
<feature type="compositionally biased region" description="Polar residues" evidence="1">
    <location>
        <begin position="28"/>
        <end position="42"/>
    </location>
</feature>
<reference evidence="2 3" key="1">
    <citation type="submission" date="2024-01" db="EMBL/GenBank/DDBJ databases">
        <title>Comparative genomics of Cryptococcus and Kwoniella reveals pathogenesis evolution and contrasting modes of karyotype evolution via chromosome fusion or intercentromeric recombination.</title>
        <authorList>
            <person name="Coelho M.A."/>
            <person name="David-Palma M."/>
            <person name="Shea T."/>
            <person name="Bowers K."/>
            <person name="McGinley-Smith S."/>
            <person name="Mohammad A.W."/>
            <person name="Gnirke A."/>
            <person name="Yurkov A.M."/>
            <person name="Nowrousian M."/>
            <person name="Sun S."/>
            <person name="Cuomo C.A."/>
            <person name="Heitman J."/>
        </authorList>
    </citation>
    <scope>NUCLEOTIDE SEQUENCE [LARGE SCALE GENOMIC DNA]</scope>
    <source>
        <strain evidence="2 3">CBS 6074</strain>
    </source>
</reference>
<protein>
    <submittedName>
        <fullName evidence="2">Uncharacterized protein</fullName>
    </submittedName>
</protein>
<dbReference type="EMBL" id="CP144106">
    <property type="protein sequence ID" value="WWC91726.1"/>
    <property type="molecule type" value="Genomic_DNA"/>
</dbReference>
<evidence type="ECO:0000313" key="3">
    <source>
        <dbReference type="Proteomes" id="UP001355207"/>
    </source>
</evidence>
<gene>
    <name evidence="2" type="ORF">L201_006673</name>
</gene>
<evidence type="ECO:0000256" key="1">
    <source>
        <dbReference type="SAM" id="MobiDB-lite"/>
    </source>
</evidence>
<organism evidence="2 3">
    <name type="scientific">Kwoniella dendrophila CBS 6074</name>
    <dbReference type="NCBI Taxonomy" id="1295534"/>
    <lineage>
        <taxon>Eukaryota</taxon>
        <taxon>Fungi</taxon>
        <taxon>Dikarya</taxon>
        <taxon>Basidiomycota</taxon>
        <taxon>Agaricomycotina</taxon>
        <taxon>Tremellomycetes</taxon>
        <taxon>Tremellales</taxon>
        <taxon>Cryptococcaceae</taxon>
        <taxon>Kwoniella</taxon>
    </lineage>
</organism>